<name>A0A0M9A1L0_9HYME</name>
<feature type="region of interest" description="Disordered" evidence="1">
    <location>
        <begin position="97"/>
        <end position="131"/>
    </location>
</feature>
<dbReference type="PANTHER" id="PTHR31139:SF4">
    <property type="entry name" value="ECTOPIC P GRANULES PROTEIN 5 HOMOLOG"/>
    <property type="match status" value="1"/>
</dbReference>
<dbReference type="OrthoDB" id="75419at2759"/>
<dbReference type="GO" id="GO:0097352">
    <property type="term" value="P:autophagosome maturation"/>
    <property type="evidence" value="ECO:0007669"/>
    <property type="project" value="TreeGrafter"/>
</dbReference>
<evidence type="ECO:0000313" key="3">
    <source>
        <dbReference type="Proteomes" id="UP000053105"/>
    </source>
</evidence>
<organism evidence="2 3">
    <name type="scientific">Melipona quadrifasciata</name>
    <dbReference type="NCBI Taxonomy" id="166423"/>
    <lineage>
        <taxon>Eukaryota</taxon>
        <taxon>Metazoa</taxon>
        <taxon>Ecdysozoa</taxon>
        <taxon>Arthropoda</taxon>
        <taxon>Hexapoda</taxon>
        <taxon>Insecta</taxon>
        <taxon>Pterygota</taxon>
        <taxon>Neoptera</taxon>
        <taxon>Endopterygota</taxon>
        <taxon>Hymenoptera</taxon>
        <taxon>Apocrita</taxon>
        <taxon>Aculeata</taxon>
        <taxon>Apoidea</taxon>
        <taxon>Anthophila</taxon>
        <taxon>Apidae</taxon>
        <taxon>Melipona</taxon>
    </lineage>
</organism>
<sequence length="588" mass="67709">KKKEEKIKLSIEQQIPDVPTLEEFECLLEESPTNYPKGEGIENMESELHSAAIDTELYDEIDGKIGSDLTSSCNNLEGNNMEKMTTSISTMELVDNSSDALNDGTTTPNSIRVTSNISNSKNSTNDKQTKNQSDSIINQIDDMHTSFKEIIPFTESQLASLYVNQELTLVDIFISKFTEIQLRSSAIRQQHRLHELLMNYLRVRNHLIINSHELEILKKSCREMQKQLWCLDKACIREAGECQDGNPVVATHEYCTARFNHQALGALARNLSTIKDLLHNTQALYCYEAEMLKLQIEYYIQRVCISCKEFTNLPHNASVNLLPLHVPSQTIPQLMEIRMCITILFNFQRKLLKDGKFVTDTREWLTRLVAILLRVATWQDHLFLLNHILRCPGGIMNWARSYVQTPIPQQLGKLGVSPINDPYLDHIIATLAVILLPVKDRDKFLEQVQQSLQDTSYSPGDTVWVILDEEGEEDEDIANIGANLFESDLISLLNQIPFNKVFEQVLCIQYQNDDYHQNKAYITHHHLFRMFAFFATVIKLLKQGLKTYDSPRYRQLTKRLSALIRDIVQYANDQWEDFDKDQVVLLFC</sequence>
<dbReference type="GO" id="GO:0005737">
    <property type="term" value="C:cytoplasm"/>
    <property type="evidence" value="ECO:0007669"/>
    <property type="project" value="TreeGrafter"/>
</dbReference>
<feature type="non-terminal residue" evidence="2">
    <location>
        <position position="1"/>
    </location>
</feature>
<evidence type="ECO:0000313" key="2">
    <source>
        <dbReference type="EMBL" id="KOX75470.1"/>
    </source>
</evidence>
<dbReference type="STRING" id="166423.A0A0M9A1L0"/>
<reference evidence="2 3" key="1">
    <citation type="submission" date="2015-07" db="EMBL/GenBank/DDBJ databases">
        <title>The genome of Melipona quadrifasciata.</title>
        <authorList>
            <person name="Pan H."/>
            <person name="Kapheim K."/>
        </authorList>
    </citation>
    <scope>NUCLEOTIDE SEQUENCE [LARGE SCALE GENOMIC DNA]</scope>
    <source>
        <strain evidence="2">0111107301</strain>
        <tissue evidence="2">Whole body</tissue>
    </source>
</reference>
<dbReference type="PANTHER" id="PTHR31139">
    <property type="entry name" value="ECTOPIC P GRANULES PROTEIN 5 HOMOLOG"/>
    <property type="match status" value="1"/>
</dbReference>
<dbReference type="Proteomes" id="UP000053105">
    <property type="component" value="Unassembled WGS sequence"/>
</dbReference>
<feature type="compositionally biased region" description="Polar residues" evidence="1">
    <location>
        <begin position="97"/>
        <end position="113"/>
    </location>
</feature>
<protein>
    <submittedName>
        <fullName evidence="2">Ectopic P granules protein 5 like protein</fullName>
    </submittedName>
</protein>
<accession>A0A0M9A1L0</accession>
<evidence type="ECO:0000256" key="1">
    <source>
        <dbReference type="SAM" id="MobiDB-lite"/>
    </source>
</evidence>
<proteinExistence type="predicted"/>
<keyword evidence="3" id="KW-1185">Reference proteome</keyword>
<feature type="compositionally biased region" description="Low complexity" evidence="1">
    <location>
        <begin position="114"/>
        <end position="125"/>
    </location>
</feature>
<gene>
    <name evidence="2" type="ORF">WN51_12214</name>
</gene>
<dbReference type="EMBL" id="KQ435762">
    <property type="protein sequence ID" value="KOX75470.1"/>
    <property type="molecule type" value="Genomic_DNA"/>
</dbReference>
<dbReference type="InterPro" id="IPR051436">
    <property type="entry name" value="Autophagy-related_EPG5"/>
</dbReference>
<dbReference type="AlphaFoldDB" id="A0A0M9A1L0"/>